<protein>
    <submittedName>
        <fullName evidence="1">Uncharacterized protein</fullName>
    </submittedName>
</protein>
<comment type="caution">
    <text evidence="1">The sequence shown here is derived from an EMBL/GenBank/DDBJ whole genome shotgun (WGS) entry which is preliminary data.</text>
</comment>
<accession>A0ABW4IIZ5</accession>
<name>A0ABW4IIZ5_9ACTN</name>
<proteinExistence type="predicted"/>
<organism evidence="1 2">
    <name type="scientific">Streptomyces caeni</name>
    <dbReference type="NCBI Taxonomy" id="2307231"/>
    <lineage>
        <taxon>Bacteria</taxon>
        <taxon>Bacillati</taxon>
        <taxon>Actinomycetota</taxon>
        <taxon>Actinomycetes</taxon>
        <taxon>Kitasatosporales</taxon>
        <taxon>Streptomycetaceae</taxon>
        <taxon>Streptomyces</taxon>
    </lineage>
</organism>
<sequence length="53" mass="5976">MHPDPAVRFRAGRFLLDQGFRWGGGDLDDLVAGASSVVLERRLFRMEYIQGPV</sequence>
<dbReference type="EMBL" id="JBHUDX010000004">
    <property type="protein sequence ID" value="MFD1656896.1"/>
    <property type="molecule type" value="Genomic_DNA"/>
</dbReference>
<evidence type="ECO:0000313" key="2">
    <source>
        <dbReference type="Proteomes" id="UP001597261"/>
    </source>
</evidence>
<dbReference type="RefSeq" id="WP_381077203.1">
    <property type="nucleotide sequence ID" value="NZ_JBHUDX010000004.1"/>
</dbReference>
<reference evidence="2" key="1">
    <citation type="journal article" date="2019" name="Int. J. Syst. Evol. Microbiol.">
        <title>The Global Catalogue of Microorganisms (GCM) 10K type strain sequencing project: providing services to taxonomists for standard genome sequencing and annotation.</title>
        <authorList>
            <consortium name="The Broad Institute Genomics Platform"/>
            <consortium name="The Broad Institute Genome Sequencing Center for Infectious Disease"/>
            <person name="Wu L."/>
            <person name="Ma J."/>
        </authorList>
    </citation>
    <scope>NUCLEOTIDE SEQUENCE [LARGE SCALE GENOMIC DNA]</scope>
    <source>
        <strain evidence="2">CGMCC 1.12470</strain>
    </source>
</reference>
<gene>
    <name evidence="1" type="ORF">ACFSL4_01260</name>
</gene>
<evidence type="ECO:0000313" key="1">
    <source>
        <dbReference type="EMBL" id="MFD1656896.1"/>
    </source>
</evidence>
<dbReference type="Proteomes" id="UP001597261">
    <property type="component" value="Unassembled WGS sequence"/>
</dbReference>
<keyword evidence="2" id="KW-1185">Reference proteome</keyword>